<accession>A0A0K2AU58</accession>
<reference evidence="2" key="1">
    <citation type="journal article" date="2015" name="J. Biotechnol.">
        <title>Complete genome sequence of Streptomyces ambofaciens ATCC 23877, the spiramycin producer.</title>
        <authorList>
            <person name="Thibessard A."/>
            <person name="Haas D."/>
            <person name="Gerbaud C."/>
            <person name="Aigle B."/>
            <person name="Lautru S."/>
            <person name="Pernodet J.L."/>
            <person name="Leblond P."/>
        </authorList>
    </citation>
    <scope>NUCLEOTIDE SEQUENCE [LARGE SCALE GENOMIC DNA]</scope>
    <source>
        <strain evidence="2">ATCC 23877 / 3486 / DSM 40053 / JCM 4204 / NBRC 12836 / NRRL B-2516</strain>
    </source>
</reference>
<dbReference type="AlphaFoldDB" id="A0A0K2AU58"/>
<sequence>MRNADIRRLDRAIQVTQKKLEAVRRGEWWPLNGSERRAMARSLAAGGYKVARGRSAGREEQRMDATGNSAEIRLNAELTALHGERQRLLTEAARDKAAKKSSGWF</sequence>
<dbReference type="Proteomes" id="UP000061018">
    <property type="component" value="Chromosome"/>
</dbReference>
<dbReference type="KEGG" id="samb:SAM23877_3620"/>
<name>A0A0K2AU58_STRA7</name>
<proteinExistence type="predicted"/>
<dbReference type="RefSeq" id="WP_053133579.1">
    <property type="nucleotide sequence ID" value="NZ_CP012382.1"/>
</dbReference>
<gene>
    <name evidence="1" type="ORF">SAM23877_3620</name>
</gene>
<dbReference type="EMBL" id="CP012382">
    <property type="protein sequence ID" value="AKZ56665.1"/>
    <property type="molecule type" value="Genomic_DNA"/>
</dbReference>
<protein>
    <submittedName>
        <fullName evidence="1">Uncharacterized protein</fullName>
    </submittedName>
</protein>
<organism evidence="1 2">
    <name type="scientific">Streptomyces ambofaciens (strain ATCC 23877 / 3486 / DSM 40053 / JCM 4204 / NBRC 12836 / NRRL B-2516)</name>
    <dbReference type="NCBI Taxonomy" id="278992"/>
    <lineage>
        <taxon>Bacteria</taxon>
        <taxon>Bacillati</taxon>
        <taxon>Actinomycetota</taxon>
        <taxon>Actinomycetes</taxon>
        <taxon>Kitasatosporales</taxon>
        <taxon>Streptomycetaceae</taxon>
        <taxon>Streptomyces</taxon>
    </lineage>
</organism>
<evidence type="ECO:0000313" key="1">
    <source>
        <dbReference type="EMBL" id="AKZ56665.1"/>
    </source>
</evidence>
<evidence type="ECO:0000313" key="2">
    <source>
        <dbReference type="Proteomes" id="UP000061018"/>
    </source>
</evidence>